<name>A0A252A6C1_9PROT</name>
<dbReference type="Pfam" id="PF13432">
    <property type="entry name" value="TPR_16"/>
    <property type="match status" value="1"/>
</dbReference>
<accession>A0A252A6C1</accession>
<dbReference type="AlphaFoldDB" id="A0A252A6C1"/>
<evidence type="ECO:0000313" key="2">
    <source>
        <dbReference type="EMBL" id="OUI85131.1"/>
    </source>
</evidence>
<protein>
    <submittedName>
        <fullName evidence="2">Uncharacterized protein</fullName>
    </submittedName>
</protein>
<feature type="region of interest" description="Disordered" evidence="1">
    <location>
        <begin position="57"/>
        <end position="106"/>
    </location>
</feature>
<organism evidence="2 3">
    <name type="scientific">Acetobacter tropicalis</name>
    <dbReference type="NCBI Taxonomy" id="104102"/>
    <lineage>
        <taxon>Bacteria</taxon>
        <taxon>Pseudomonadati</taxon>
        <taxon>Pseudomonadota</taxon>
        <taxon>Alphaproteobacteria</taxon>
        <taxon>Acetobacterales</taxon>
        <taxon>Acetobacteraceae</taxon>
        <taxon>Acetobacter</taxon>
    </lineage>
</organism>
<dbReference type="SUPFAM" id="SSF48452">
    <property type="entry name" value="TPR-like"/>
    <property type="match status" value="1"/>
</dbReference>
<dbReference type="InterPro" id="IPR011990">
    <property type="entry name" value="TPR-like_helical_dom_sf"/>
</dbReference>
<proteinExistence type="predicted"/>
<gene>
    <name evidence="2" type="ORF">HC62_12070</name>
</gene>
<sequence length="266" mass="28560">MPSPASSGWRLTHDMRATRFSARRRNGFLHLRSRFLILLMAGSCLLASAGQIVAAPTSTAHPPASAGSAPSSAPAKAATPPPAATSAPQQSSHDNKPSTSSAKKLTRQDRIGLLADQLAHAKTPEEAHTLEDMLETLRSAGLSPTTQLLLRRAQKDVSAEKPDNAVDDMGDAIALQPDQAILWRSRAQMRLVAGDLAGAVQDLGAALQRDPKDAQSWNLLTTVEEHRNDGQAALKAWQKMLDLNPMADKNHKRLDALRIKAFGQPT</sequence>
<dbReference type="EMBL" id="JOMM01000038">
    <property type="protein sequence ID" value="OUI85131.1"/>
    <property type="molecule type" value="Genomic_DNA"/>
</dbReference>
<feature type="compositionally biased region" description="Polar residues" evidence="1">
    <location>
        <begin position="89"/>
        <end position="103"/>
    </location>
</feature>
<comment type="caution">
    <text evidence="2">The sequence shown here is derived from an EMBL/GenBank/DDBJ whole genome shotgun (WGS) entry which is preliminary data.</text>
</comment>
<dbReference type="RefSeq" id="WP_086641536.1">
    <property type="nucleotide sequence ID" value="NZ_JOMM01000038.1"/>
</dbReference>
<feature type="compositionally biased region" description="Low complexity" evidence="1">
    <location>
        <begin position="57"/>
        <end position="88"/>
    </location>
</feature>
<evidence type="ECO:0000256" key="1">
    <source>
        <dbReference type="SAM" id="MobiDB-lite"/>
    </source>
</evidence>
<dbReference type="Proteomes" id="UP000194565">
    <property type="component" value="Unassembled WGS sequence"/>
</dbReference>
<evidence type="ECO:0000313" key="3">
    <source>
        <dbReference type="Proteomes" id="UP000194565"/>
    </source>
</evidence>
<reference evidence="2 3" key="1">
    <citation type="submission" date="2014-06" db="EMBL/GenBank/DDBJ databases">
        <authorList>
            <person name="Ju J."/>
            <person name="Zhang J."/>
        </authorList>
    </citation>
    <scope>NUCLEOTIDE SEQUENCE [LARGE SCALE GENOMIC DNA]</scope>
    <source>
        <strain evidence="2">DmW_042</strain>
    </source>
</reference>
<dbReference type="InterPro" id="IPR019734">
    <property type="entry name" value="TPR_rpt"/>
</dbReference>
<dbReference type="Gene3D" id="1.25.40.10">
    <property type="entry name" value="Tetratricopeptide repeat domain"/>
    <property type="match status" value="1"/>
</dbReference>
<dbReference type="SMART" id="SM00028">
    <property type="entry name" value="TPR"/>
    <property type="match status" value="3"/>
</dbReference>